<comment type="caution">
    <text evidence="5">The sequence shown here is derived from an EMBL/GenBank/DDBJ whole genome shotgun (WGS) entry which is preliminary data.</text>
</comment>
<dbReference type="RefSeq" id="WP_064920965.1">
    <property type="nucleotide sequence ID" value="NZ_LZJK01000047.1"/>
</dbReference>
<proteinExistence type="inferred from homology"/>
<evidence type="ECO:0000259" key="3">
    <source>
        <dbReference type="Pfam" id="PF00823"/>
    </source>
</evidence>
<dbReference type="SUPFAM" id="SSF140459">
    <property type="entry name" value="PE/PPE dimer-like"/>
    <property type="match status" value="1"/>
</dbReference>
<dbReference type="Pfam" id="PF00823">
    <property type="entry name" value="PPE"/>
    <property type="match status" value="1"/>
</dbReference>
<feature type="region of interest" description="Disordered" evidence="2">
    <location>
        <begin position="422"/>
        <end position="462"/>
    </location>
</feature>
<dbReference type="InterPro" id="IPR000030">
    <property type="entry name" value="PPE_dom"/>
</dbReference>
<dbReference type="AlphaFoldDB" id="A0A1A2XSZ1"/>
<dbReference type="PANTHER" id="PTHR46766:SF1">
    <property type="entry name" value="GLUTAMINE-RICH PROTEIN 2"/>
    <property type="match status" value="1"/>
</dbReference>
<evidence type="ECO:0000313" key="5">
    <source>
        <dbReference type="EMBL" id="OBI28207.1"/>
    </source>
</evidence>
<gene>
    <name evidence="5" type="ORF">A5710_04215</name>
</gene>
<dbReference type="InterPro" id="IPR022171">
    <property type="entry name" value="PPE_C"/>
</dbReference>
<protein>
    <recommendedName>
        <fullName evidence="7">PPE family protein</fullName>
    </recommendedName>
</protein>
<comment type="similarity">
    <text evidence="1">Belongs to the mycobacterial PPE family.</text>
</comment>
<evidence type="ECO:0000256" key="1">
    <source>
        <dbReference type="ARBA" id="ARBA00010652"/>
    </source>
</evidence>
<dbReference type="Proteomes" id="UP000093943">
    <property type="component" value="Unassembled WGS sequence"/>
</dbReference>
<feature type="domain" description="PPE family C-terminal" evidence="4">
    <location>
        <begin position="311"/>
        <end position="379"/>
    </location>
</feature>
<evidence type="ECO:0000259" key="4">
    <source>
        <dbReference type="Pfam" id="PF12484"/>
    </source>
</evidence>
<dbReference type="InterPro" id="IPR038332">
    <property type="entry name" value="PPE_sf"/>
</dbReference>
<dbReference type="EMBL" id="LZKG01000106">
    <property type="protein sequence ID" value="OBI28207.1"/>
    <property type="molecule type" value="Genomic_DNA"/>
</dbReference>
<reference evidence="6" key="1">
    <citation type="submission" date="2016-06" db="EMBL/GenBank/DDBJ databases">
        <authorList>
            <person name="Sutton G."/>
            <person name="Brinkac L."/>
            <person name="Sanka R."/>
            <person name="Adams M."/>
            <person name="Lau E."/>
            <person name="Sam S."/>
            <person name="Sreng N."/>
            <person name="Him V."/>
            <person name="Kerleguer A."/>
            <person name="Cheng S."/>
        </authorList>
    </citation>
    <scope>NUCLEOTIDE SEQUENCE [LARGE SCALE GENOMIC DNA]</scope>
    <source>
        <strain evidence="6">E1876</strain>
    </source>
</reference>
<evidence type="ECO:0000313" key="6">
    <source>
        <dbReference type="Proteomes" id="UP000093943"/>
    </source>
</evidence>
<dbReference type="GO" id="GO:0052572">
    <property type="term" value="P:response to host immune response"/>
    <property type="evidence" value="ECO:0007669"/>
    <property type="project" value="TreeGrafter"/>
</dbReference>
<dbReference type="PANTHER" id="PTHR46766">
    <property type="entry name" value="GLUTAMINE-RICH PROTEIN 2"/>
    <property type="match status" value="1"/>
</dbReference>
<name>A0A1A2XSZ1_MYCSD</name>
<dbReference type="Pfam" id="PF12484">
    <property type="entry name" value="PPE-SVP"/>
    <property type="match status" value="1"/>
</dbReference>
<feature type="domain" description="PPE" evidence="3">
    <location>
        <begin position="5"/>
        <end position="167"/>
    </location>
</feature>
<dbReference type="Gene3D" id="1.20.1260.20">
    <property type="entry name" value="PPE superfamily"/>
    <property type="match status" value="1"/>
</dbReference>
<organism evidence="5 6">
    <name type="scientific">Mycolicibacter sinensis (strain JDM601)</name>
    <name type="common">Mycobacterium sinense</name>
    <dbReference type="NCBI Taxonomy" id="875328"/>
    <lineage>
        <taxon>Bacteria</taxon>
        <taxon>Bacillati</taxon>
        <taxon>Actinomycetota</taxon>
        <taxon>Actinomycetes</taxon>
        <taxon>Mycobacteriales</taxon>
        <taxon>Mycobacteriaceae</taxon>
        <taxon>Mycolicibacter</taxon>
    </lineage>
</organism>
<accession>A0A1A2XSZ1</accession>
<feature type="compositionally biased region" description="Low complexity" evidence="2">
    <location>
        <begin position="379"/>
        <end position="390"/>
    </location>
</feature>
<evidence type="ECO:0008006" key="7">
    <source>
        <dbReference type="Google" id="ProtNLM"/>
    </source>
</evidence>
<feature type="region of interest" description="Disordered" evidence="2">
    <location>
        <begin position="365"/>
        <end position="393"/>
    </location>
</feature>
<sequence>MFGLDFAALPPELNSARMYAGPGTGSLLAAASAWRGLAGELNAVASSYQAVIDELAGQSWLGPASQAMAAAATPYANWLGATAAAAEHTASRMMLAVSDFEQALAATVPPPAIAANRSLLAGLVAANVVGQNTAAIAATEAEYHQMWLQDAMAMYGYAARSAAATAVPPFTAPPPVTDGSGGRGAPLAQAPAGGTGNQLSQLLNAIPQALRGLSGSGSAQAAPVGALGSAQSTDPVSQAASYLETLARTILPANDANISTLYGMGQYARNLNTDLDISQATGGRAGFGSGATISSGFPATATAAGAQPLVAASSGNAGAVGKLAVPPSWAESVPETATTATAAPTAPGAAAAAVPAGHGAGMAAAGLAAGRTGRRQRGGRAPAPSGRIAGRLTGASQVRHWHVERGGLKSLLSEVAGQPGVHEVYFDTGEQVPPGSSGGPGCASPPSGLAEPPGTGPRPDGR</sequence>
<evidence type="ECO:0000256" key="2">
    <source>
        <dbReference type="SAM" id="MobiDB-lite"/>
    </source>
</evidence>
<dbReference type="FunFam" id="1.20.1260.20:FF:000001">
    <property type="entry name" value="PPE family protein PPE41"/>
    <property type="match status" value="1"/>
</dbReference>